<dbReference type="GO" id="GO:0030245">
    <property type="term" value="P:cellulose catabolic process"/>
    <property type="evidence" value="ECO:0007669"/>
    <property type="project" value="UniProtKB-KW"/>
</dbReference>
<dbReference type="AlphaFoldDB" id="A0A1J5T4M2"/>
<proteinExistence type="inferred from homology"/>
<organism evidence="9">
    <name type="scientific">mine drainage metagenome</name>
    <dbReference type="NCBI Taxonomy" id="410659"/>
    <lineage>
        <taxon>unclassified sequences</taxon>
        <taxon>metagenomes</taxon>
        <taxon>ecological metagenomes</taxon>
    </lineage>
</organism>
<dbReference type="PROSITE" id="PS00572">
    <property type="entry name" value="GLYCOSYL_HYDROL_F1_1"/>
    <property type="match status" value="1"/>
</dbReference>
<dbReference type="InterPro" id="IPR017736">
    <property type="entry name" value="Glyco_hydro_1_beta-glucosidase"/>
</dbReference>
<accession>A0A1J5T4M2</accession>
<evidence type="ECO:0000313" key="9">
    <source>
        <dbReference type="EMBL" id="OIR15083.1"/>
    </source>
</evidence>
<dbReference type="PANTHER" id="PTHR10353">
    <property type="entry name" value="GLYCOSYL HYDROLASE"/>
    <property type="match status" value="1"/>
</dbReference>
<evidence type="ECO:0000256" key="4">
    <source>
        <dbReference type="ARBA" id="ARBA00022801"/>
    </source>
</evidence>
<keyword evidence="5" id="KW-0136">Cellulose degradation</keyword>
<keyword evidence="7 9" id="KW-0326">Glycosidase</keyword>
<comment type="catalytic activity">
    <reaction evidence="1">
        <text>Hydrolysis of terminal, non-reducing beta-D-glucosyl residues with release of beta-D-glucose.</text>
        <dbReference type="EC" id="3.2.1.21"/>
    </reaction>
</comment>
<keyword evidence="4 9" id="KW-0378">Hydrolase</keyword>
<dbReference type="Pfam" id="PF00232">
    <property type="entry name" value="Glyco_hydro_1"/>
    <property type="match status" value="1"/>
</dbReference>
<keyword evidence="8" id="KW-0624">Polysaccharide degradation</keyword>
<dbReference type="GO" id="GO:0008422">
    <property type="term" value="F:beta-glucosidase activity"/>
    <property type="evidence" value="ECO:0007669"/>
    <property type="project" value="UniProtKB-EC"/>
</dbReference>
<dbReference type="SUPFAM" id="SSF51445">
    <property type="entry name" value="(Trans)glycosidases"/>
    <property type="match status" value="1"/>
</dbReference>
<comment type="similarity">
    <text evidence="2">Belongs to the glycosyl hydrolase 1 family.</text>
</comment>
<evidence type="ECO:0000256" key="1">
    <source>
        <dbReference type="ARBA" id="ARBA00000448"/>
    </source>
</evidence>
<evidence type="ECO:0000256" key="2">
    <source>
        <dbReference type="ARBA" id="ARBA00010838"/>
    </source>
</evidence>
<evidence type="ECO:0000256" key="3">
    <source>
        <dbReference type="ARBA" id="ARBA00012744"/>
    </source>
</evidence>
<dbReference type="EC" id="3.2.1.21" evidence="3"/>
<dbReference type="PROSITE" id="PS00653">
    <property type="entry name" value="GLYCOSYL_HYDROL_F1_2"/>
    <property type="match status" value="1"/>
</dbReference>
<dbReference type="PRINTS" id="PR00131">
    <property type="entry name" value="GLHYDRLASE1"/>
</dbReference>
<dbReference type="InterPro" id="IPR018120">
    <property type="entry name" value="Glyco_hydro_1_AS"/>
</dbReference>
<keyword evidence="6" id="KW-0119">Carbohydrate metabolism</keyword>
<reference evidence="9" key="1">
    <citation type="submission" date="2016-10" db="EMBL/GenBank/DDBJ databases">
        <title>Sequence of Gallionella enrichment culture.</title>
        <authorList>
            <person name="Poehlein A."/>
            <person name="Muehling M."/>
            <person name="Daniel R."/>
        </authorList>
    </citation>
    <scope>NUCLEOTIDE SEQUENCE</scope>
</reference>
<gene>
    <name evidence="9" type="primary">bglA_2</name>
    <name evidence="9" type="ORF">GALL_42020</name>
</gene>
<dbReference type="PANTHER" id="PTHR10353:SF36">
    <property type="entry name" value="LP05116P"/>
    <property type="match status" value="1"/>
</dbReference>
<comment type="caution">
    <text evidence="9">The sequence shown here is derived from an EMBL/GenBank/DDBJ whole genome shotgun (WGS) entry which is preliminary data.</text>
</comment>
<dbReference type="InterPro" id="IPR033132">
    <property type="entry name" value="GH_1_N_CS"/>
</dbReference>
<evidence type="ECO:0000256" key="6">
    <source>
        <dbReference type="ARBA" id="ARBA00023277"/>
    </source>
</evidence>
<dbReference type="FunFam" id="3.20.20.80:FF:000004">
    <property type="entry name" value="Beta-glucosidase 6-phospho-beta-glucosidase"/>
    <property type="match status" value="1"/>
</dbReference>
<name>A0A1J5T4M2_9ZZZZ</name>
<dbReference type="Gene3D" id="3.20.20.80">
    <property type="entry name" value="Glycosidases"/>
    <property type="match status" value="1"/>
</dbReference>
<dbReference type="InterPro" id="IPR017853">
    <property type="entry name" value="GH"/>
</dbReference>
<sequence length="455" mass="50628">MRFPDNFAWGAATAAYQIEGAVAEDGRGPSVWDDFSARPGKVFEGHTGAVACDHYHRSLEDVALMREIGLNAYRFSIAWPRVMPDGTRAVNAAGLDFYDRLVDALLDAGIAPWVTLFHWDTPLALHRRGGWMNRDMVDWFADYTEVVARRLGDRVGHWMTLNEPQCFIAFGLGDGVHAPGDKTSNANVLAAWHNALLAHGRGVQVLRSRCTKPPRIGFAPTASQRIPASHAPEDVEAARRAHFEGVAQHGLWTPSMSMDPVYLGRYPEQGYQVYGADMPRVRDGDMELISQPLDFVGLNCYTGSVVRALPGGGSETLKHPAGQPVSMLPWLNLMEDALYWAARFFHDRYPGRPVVITENGFASTDWVALDGGVHDPARIDYTARYLRGLRRASAEGVPVAGYFHWSLLDNFEWAEGYRARFGLVHVDYATQRRTPKDSARWYAEVIRTNGGCLPD</sequence>
<dbReference type="EMBL" id="MLJW01000010">
    <property type="protein sequence ID" value="OIR15083.1"/>
    <property type="molecule type" value="Genomic_DNA"/>
</dbReference>
<dbReference type="NCBIfam" id="TIGR03356">
    <property type="entry name" value="BGL"/>
    <property type="match status" value="1"/>
</dbReference>
<evidence type="ECO:0000256" key="7">
    <source>
        <dbReference type="ARBA" id="ARBA00023295"/>
    </source>
</evidence>
<evidence type="ECO:0000256" key="5">
    <source>
        <dbReference type="ARBA" id="ARBA00023001"/>
    </source>
</evidence>
<dbReference type="InterPro" id="IPR001360">
    <property type="entry name" value="Glyco_hydro_1"/>
</dbReference>
<dbReference type="GO" id="GO:0005829">
    <property type="term" value="C:cytosol"/>
    <property type="evidence" value="ECO:0007669"/>
    <property type="project" value="TreeGrafter"/>
</dbReference>
<evidence type="ECO:0000256" key="8">
    <source>
        <dbReference type="ARBA" id="ARBA00023326"/>
    </source>
</evidence>
<protein>
    <recommendedName>
        <fullName evidence="3">beta-glucosidase</fullName>
        <ecNumber evidence="3">3.2.1.21</ecNumber>
    </recommendedName>
</protein>